<sequence>MKNLHKLLLPLIVACCIHLSASAQNNAANDLIKQGIAFHNQGNYTDAVTKFNEALKVDPQNEYAHYELAFSLYELKKPTDAIPHLEIAAKSANKDLVVASYSLLASIYDQDNQSAKAFDIYNEAIKINPDYPQIYYNLGIAYSRAQRYPEAENAAIEAIKHNPKSASSQRLYALVCFHQNKRANALMGLCSFILLEPTGARAAEAYGNIQHILQGGVLKDANGKTTLQVSLSDQQEISTFNMAISMAMLSAQTKGLAGLALLEYQLKTTFGIVGELSAKKADKSFFDKFFVDYFYKLSQTNYMPALTHTIALTDPKADNANWGKQNTDQINGMATWLQNTPRGY</sequence>
<dbReference type="PANTHER" id="PTHR44943">
    <property type="entry name" value="CELLULOSE SYNTHASE OPERON PROTEIN C"/>
    <property type="match status" value="1"/>
</dbReference>
<feature type="repeat" description="TPR" evidence="3">
    <location>
        <begin position="132"/>
        <end position="165"/>
    </location>
</feature>
<accession>A0ABY7TAK3</accession>
<reference evidence="5 6" key="1">
    <citation type="submission" date="2023-02" db="EMBL/GenBank/DDBJ databases">
        <title>Genome sequence of Mucilaginibacter jinjuensis strain KACC 16571.</title>
        <authorList>
            <person name="Kim S."/>
            <person name="Heo J."/>
            <person name="Kwon S.-W."/>
        </authorList>
    </citation>
    <scope>NUCLEOTIDE SEQUENCE [LARGE SCALE GENOMIC DNA]</scope>
    <source>
        <strain evidence="5 6">KACC 16571</strain>
    </source>
</reference>
<feature type="repeat" description="TPR" evidence="3">
    <location>
        <begin position="98"/>
        <end position="131"/>
    </location>
</feature>
<dbReference type="PROSITE" id="PS50005">
    <property type="entry name" value="TPR"/>
    <property type="match status" value="3"/>
</dbReference>
<dbReference type="InterPro" id="IPR011990">
    <property type="entry name" value="TPR-like_helical_dom_sf"/>
</dbReference>
<dbReference type="SMART" id="SM00028">
    <property type="entry name" value="TPR"/>
    <property type="match status" value="4"/>
</dbReference>
<protein>
    <submittedName>
        <fullName evidence="5">Tetratricopeptide repeat protein</fullName>
    </submittedName>
</protein>
<keyword evidence="6" id="KW-1185">Reference proteome</keyword>
<dbReference type="PANTHER" id="PTHR44943:SF4">
    <property type="entry name" value="TPR REPEAT-CONTAINING PROTEIN MJ0798"/>
    <property type="match status" value="1"/>
</dbReference>
<evidence type="ECO:0000256" key="1">
    <source>
        <dbReference type="ARBA" id="ARBA00022737"/>
    </source>
</evidence>
<dbReference type="Gene3D" id="1.25.40.10">
    <property type="entry name" value="Tetratricopeptide repeat domain"/>
    <property type="match status" value="2"/>
</dbReference>
<feature type="repeat" description="TPR" evidence="3">
    <location>
        <begin position="28"/>
        <end position="61"/>
    </location>
</feature>
<dbReference type="PROSITE" id="PS50293">
    <property type="entry name" value="TPR_REGION"/>
    <property type="match status" value="1"/>
</dbReference>
<evidence type="ECO:0000256" key="3">
    <source>
        <dbReference type="PROSITE-ProRule" id="PRU00339"/>
    </source>
</evidence>
<evidence type="ECO:0000256" key="2">
    <source>
        <dbReference type="ARBA" id="ARBA00022803"/>
    </source>
</evidence>
<dbReference type="InterPro" id="IPR051685">
    <property type="entry name" value="Ycf3/AcsC/BcsC/TPR_MFPF"/>
</dbReference>
<organism evidence="5 6">
    <name type="scientific">Mucilaginibacter jinjuensis</name>
    <dbReference type="NCBI Taxonomy" id="1176721"/>
    <lineage>
        <taxon>Bacteria</taxon>
        <taxon>Pseudomonadati</taxon>
        <taxon>Bacteroidota</taxon>
        <taxon>Sphingobacteriia</taxon>
        <taxon>Sphingobacteriales</taxon>
        <taxon>Sphingobacteriaceae</taxon>
        <taxon>Mucilaginibacter</taxon>
    </lineage>
</organism>
<dbReference type="Pfam" id="PF13414">
    <property type="entry name" value="TPR_11"/>
    <property type="match status" value="2"/>
</dbReference>
<evidence type="ECO:0000313" key="6">
    <source>
        <dbReference type="Proteomes" id="UP001216139"/>
    </source>
</evidence>
<evidence type="ECO:0000313" key="5">
    <source>
        <dbReference type="EMBL" id="WCT13530.1"/>
    </source>
</evidence>
<dbReference type="Proteomes" id="UP001216139">
    <property type="component" value="Chromosome"/>
</dbReference>
<feature type="chain" id="PRO_5047470198" evidence="4">
    <location>
        <begin position="24"/>
        <end position="344"/>
    </location>
</feature>
<evidence type="ECO:0000256" key="4">
    <source>
        <dbReference type="SAM" id="SignalP"/>
    </source>
</evidence>
<dbReference type="SUPFAM" id="SSF48452">
    <property type="entry name" value="TPR-like"/>
    <property type="match status" value="1"/>
</dbReference>
<proteinExistence type="predicted"/>
<dbReference type="EMBL" id="CP117167">
    <property type="protein sequence ID" value="WCT13530.1"/>
    <property type="molecule type" value="Genomic_DNA"/>
</dbReference>
<name>A0ABY7TAK3_9SPHI</name>
<keyword evidence="2 3" id="KW-0802">TPR repeat</keyword>
<feature type="signal peptide" evidence="4">
    <location>
        <begin position="1"/>
        <end position="23"/>
    </location>
</feature>
<keyword evidence="4" id="KW-0732">Signal</keyword>
<dbReference type="RefSeq" id="WP_273631840.1">
    <property type="nucleotide sequence ID" value="NZ_CP117167.1"/>
</dbReference>
<dbReference type="InterPro" id="IPR019734">
    <property type="entry name" value="TPR_rpt"/>
</dbReference>
<gene>
    <name evidence="5" type="ORF">PQO05_06220</name>
</gene>
<keyword evidence="1" id="KW-0677">Repeat</keyword>